<dbReference type="RefSeq" id="WP_226754316.1">
    <property type="nucleotide sequence ID" value="NZ_JAJATW010000011.1"/>
</dbReference>
<gene>
    <name evidence="3" type="ORF">LG368_08540</name>
</gene>
<feature type="domain" description="AAA+ ATPase" evidence="2">
    <location>
        <begin position="174"/>
        <end position="341"/>
    </location>
</feature>
<dbReference type="SUPFAM" id="SSF52540">
    <property type="entry name" value="P-loop containing nucleoside triphosphate hydrolases"/>
    <property type="match status" value="2"/>
</dbReference>
<dbReference type="Gene3D" id="3.40.50.300">
    <property type="entry name" value="P-loop containing nucleotide triphosphate hydrolases"/>
    <property type="match status" value="2"/>
</dbReference>
<dbReference type="PROSITE" id="PS00674">
    <property type="entry name" value="AAA"/>
    <property type="match status" value="1"/>
</dbReference>
<dbReference type="EMBL" id="JAJATW010000011">
    <property type="protein sequence ID" value="MCB5161948.1"/>
    <property type="molecule type" value="Genomic_DNA"/>
</dbReference>
<feature type="domain" description="AAA+ ATPase" evidence="2">
    <location>
        <begin position="548"/>
        <end position="677"/>
    </location>
</feature>
<accession>A0A9X1IQ98</accession>
<dbReference type="InterPro" id="IPR000642">
    <property type="entry name" value="Peptidase_M41"/>
</dbReference>
<dbReference type="GO" id="GO:0016887">
    <property type="term" value="F:ATP hydrolysis activity"/>
    <property type="evidence" value="ECO:0007669"/>
    <property type="project" value="InterPro"/>
</dbReference>
<keyword evidence="4" id="KW-1185">Reference proteome</keyword>
<keyword evidence="1" id="KW-0547">Nucleotide-binding</keyword>
<evidence type="ECO:0000313" key="3">
    <source>
        <dbReference type="EMBL" id="MCB5161948.1"/>
    </source>
</evidence>
<evidence type="ECO:0000313" key="4">
    <source>
        <dbReference type="Proteomes" id="UP001139095"/>
    </source>
</evidence>
<dbReference type="Gene3D" id="1.20.58.760">
    <property type="entry name" value="Peptidase M41"/>
    <property type="match status" value="1"/>
</dbReference>
<evidence type="ECO:0000256" key="1">
    <source>
        <dbReference type="RuleBase" id="RU003651"/>
    </source>
</evidence>
<protein>
    <submittedName>
        <fullName evidence="3">AAA family ATPase</fullName>
    </submittedName>
</protein>
<organism evidence="3 4">
    <name type="scientific">Marinomonas algarum</name>
    <dbReference type="NCBI Taxonomy" id="2883105"/>
    <lineage>
        <taxon>Bacteria</taxon>
        <taxon>Pseudomonadati</taxon>
        <taxon>Pseudomonadota</taxon>
        <taxon>Gammaproteobacteria</taxon>
        <taxon>Oceanospirillales</taxon>
        <taxon>Oceanospirillaceae</taxon>
        <taxon>Marinomonas</taxon>
    </lineage>
</organism>
<dbReference type="PRINTS" id="PR00300">
    <property type="entry name" value="CLPPROTEASEA"/>
</dbReference>
<dbReference type="Pfam" id="PF01434">
    <property type="entry name" value="Peptidase_M41"/>
    <property type="match status" value="1"/>
</dbReference>
<dbReference type="InterPro" id="IPR027417">
    <property type="entry name" value="P-loop_NTPase"/>
</dbReference>
<evidence type="ECO:0000259" key="2">
    <source>
        <dbReference type="SMART" id="SM00382"/>
    </source>
</evidence>
<dbReference type="InterPro" id="IPR003959">
    <property type="entry name" value="ATPase_AAA_core"/>
</dbReference>
<dbReference type="Proteomes" id="UP001139095">
    <property type="component" value="Unassembled WGS sequence"/>
</dbReference>
<dbReference type="InterPro" id="IPR003593">
    <property type="entry name" value="AAA+_ATPase"/>
</dbReference>
<dbReference type="GO" id="GO:0004176">
    <property type="term" value="F:ATP-dependent peptidase activity"/>
    <property type="evidence" value="ECO:0007669"/>
    <property type="project" value="InterPro"/>
</dbReference>
<dbReference type="PANTHER" id="PTHR23076">
    <property type="entry name" value="METALLOPROTEASE M41 FTSH"/>
    <property type="match status" value="1"/>
</dbReference>
<dbReference type="InterPro" id="IPR037219">
    <property type="entry name" value="Peptidase_M41-like"/>
</dbReference>
<proteinExistence type="inferred from homology"/>
<dbReference type="PANTHER" id="PTHR23076:SF37">
    <property type="entry name" value="ATP-DEPENDENT ZINC METALLOPROTEASE FTSH 4, MITOCHONDRIAL"/>
    <property type="match status" value="1"/>
</dbReference>
<dbReference type="Gene3D" id="1.10.8.60">
    <property type="match status" value="1"/>
</dbReference>
<dbReference type="Pfam" id="PF07724">
    <property type="entry name" value="AAA_2"/>
    <property type="match status" value="1"/>
</dbReference>
<dbReference type="GO" id="GO:0045037">
    <property type="term" value="P:protein import into chloroplast stroma"/>
    <property type="evidence" value="ECO:0007669"/>
    <property type="project" value="TreeGrafter"/>
</dbReference>
<dbReference type="GO" id="GO:0005524">
    <property type="term" value="F:ATP binding"/>
    <property type="evidence" value="ECO:0007669"/>
    <property type="project" value="UniProtKB-KW"/>
</dbReference>
<comment type="caution">
    <text evidence="3">The sequence shown here is derived from an EMBL/GenBank/DDBJ whole genome shotgun (WGS) entry which is preliminary data.</text>
</comment>
<dbReference type="SUPFAM" id="SSF140990">
    <property type="entry name" value="FtsH protease domain-like"/>
    <property type="match status" value="1"/>
</dbReference>
<dbReference type="InterPro" id="IPR001270">
    <property type="entry name" value="ClpA/B"/>
</dbReference>
<dbReference type="GO" id="GO:0006508">
    <property type="term" value="P:proteolysis"/>
    <property type="evidence" value="ECO:0007669"/>
    <property type="project" value="InterPro"/>
</dbReference>
<dbReference type="GO" id="GO:0004222">
    <property type="term" value="F:metalloendopeptidase activity"/>
    <property type="evidence" value="ECO:0007669"/>
    <property type="project" value="InterPro"/>
</dbReference>
<comment type="similarity">
    <text evidence="1">Belongs to the AAA ATPase family.</text>
</comment>
<reference evidence="3" key="1">
    <citation type="submission" date="2021-10" db="EMBL/GenBank/DDBJ databases">
        <title>Marinomonas pontica sp. nov., isolated from the Black Sea.</title>
        <authorList>
            <person name="Zhao L.-H."/>
            <person name="Xue J.-H."/>
        </authorList>
    </citation>
    <scope>NUCLEOTIDE SEQUENCE</scope>
    <source>
        <strain evidence="3">E8</strain>
    </source>
</reference>
<dbReference type="Pfam" id="PF00004">
    <property type="entry name" value="AAA"/>
    <property type="match status" value="1"/>
</dbReference>
<dbReference type="AlphaFoldDB" id="A0A9X1IQ98"/>
<dbReference type="SMART" id="SM00382">
    <property type="entry name" value="AAA"/>
    <property type="match status" value="2"/>
</dbReference>
<name>A0A9X1IQ98_9GAMM</name>
<keyword evidence="1" id="KW-0067">ATP-binding</keyword>
<dbReference type="InterPro" id="IPR003960">
    <property type="entry name" value="ATPase_AAA_CS"/>
</dbReference>
<sequence length="935" mass="104465">MKTLLLTAKFIAIKEKTKHIELEHLQAAIECLEKIDKKNSNEIEKICHVKKSQNSYFFLVLKYKNSITQEVLDCVKNAPVHPFSPDVFNIVETLTARNSTNDLNAFSHAFKVFSPLENSEEASARSTSRRREQLSKFERLKSNLSNDVFGQETAIEALVDGLVQSDWQEAGNKPKGIFLFLGSPATGKTFLAERFSYHLGQDYKFKLFDMTQYTNSNEAFGLVGAKKSYDDSEPGRLTQFVSDHPKSIIVLDEFEKAHSQVLLSLLQLFSTGYLTDEHTQKTIDFRNVIVILTSNLGTSFYNNESFLSQLDAHPHQVKKTLISHLSKETKIERDRKIKAIPGELLSRLSQGSIVFFKKLPFDQLSNIASAQVQKDITLFSQQYDLSFSTILPEVNQLLLLHFAPTFDIRDIKASISHLIIDPVTDFLRNNPTCPAEGITVQLDSNAHDFLTTNTEIKHPKQLSLKHQTLHFDVNCQESKGQLTLTISNPILTHIAFSEDMEVTGGLTVDFPSITFSDIAGHSYIKSRLSEAANLLKQTSEIEAHGVAIPSGMLLYGPPGTGKTMLAKAFANEANLPFIACVGTDLLSEAFITSVFKRARKYAPSILFIDEIDALPSRGSMGPRADALINRLLTEIDGFSTSGDEVFIIGATNLRDKLDPALIRSGRLDLHLEVPSPDRMAREWLLTKQIEHPLYDDDLDVSELLTPTTGLTGADLSKIHREAVLTAMRNKVEKITLCILIEEINILKYGAKTSNSSDQQYLREVAIHEAGHAVISKILMPNRKIDCVSIISREQTLGMVSYAAGQKLKQNKEYWESLTCVALAGRAAQVKESGDNGIDTGASSDLTQASHYAWVAITEFGMHSSLYNLNIRYLEQKTNTPLFSKKIEDALHQWIITATEKTDKLVEEHWQKITLVANALIEDETINDAKLSLLLT</sequence>